<dbReference type="InterPro" id="IPR036388">
    <property type="entry name" value="WH-like_DNA-bd_sf"/>
</dbReference>
<dbReference type="PANTHER" id="PTHR43133">
    <property type="entry name" value="RNA POLYMERASE ECF-TYPE SIGMA FACTO"/>
    <property type="match status" value="1"/>
</dbReference>
<keyword evidence="8" id="KW-1185">Reference proteome</keyword>
<dbReference type="Pfam" id="PF08281">
    <property type="entry name" value="Sigma70_r4_2"/>
    <property type="match status" value="1"/>
</dbReference>
<protein>
    <submittedName>
        <fullName evidence="7">Sigma-70 family RNA polymerase sigma factor</fullName>
    </submittedName>
</protein>
<evidence type="ECO:0000313" key="7">
    <source>
        <dbReference type="EMBL" id="MDT0645372.1"/>
    </source>
</evidence>
<reference evidence="7 8" key="1">
    <citation type="submission" date="2023-09" db="EMBL/GenBank/DDBJ databases">
        <authorList>
            <person name="Rey-Velasco X."/>
        </authorList>
    </citation>
    <scope>NUCLEOTIDE SEQUENCE [LARGE SCALE GENOMIC DNA]</scope>
    <source>
        <strain evidence="7 8">F260</strain>
    </source>
</reference>
<evidence type="ECO:0000259" key="6">
    <source>
        <dbReference type="Pfam" id="PF08281"/>
    </source>
</evidence>
<dbReference type="NCBIfam" id="TIGR02937">
    <property type="entry name" value="sigma70-ECF"/>
    <property type="match status" value="1"/>
</dbReference>
<evidence type="ECO:0000256" key="4">
    <source>
        <dbReference type="ARBA" id="ARBA00023163"/>
    </source>
</evidence>
<sequence length="174" mass="20829">MKTFFLIRALKSGDVKSLERVYKLYYSKLYNFSQRFHSSTMDSDDFVQQTFLKVWENRNQLKDDVTLDQQIFVICKNLILNHLKRESRIISELKEDYLSPEPQDENIFTTFSLKLDRLHRIMERLPSKRKNVFILHKIDNLSYTEISQALGISKKTIANHIYLAHNFIKEELHK</sequence>
<evidence type="ECO:0000256" key="1">
    <source>
        <dbReference type="ARBA" id="ARBA00010641"/>
    </source>
</evidence>
<dbReference type="PANTHER" id="PTHR43133:SF46">
    <property type="entry name" value="RNA POLYMERASE SIGMA-70 FACTOR ECF SUBFAMILY"/>
    <property type="match status" value="1"/>
</dbReference>
<name>A0ABU3CGK7_9FLAO</name>
<comment type="similarity">
    <text evidence="1">Belongs to the sigma-70 factor family. ECF subfamily.</text>
</comment>
<evidence type="ECO:0000259" key="5">
    <source>
        <dbReference type="Pfam" id="PF04542"/>
    </source>
</evidence>
<comment type="caution">
    <text evidence="7">The sequence shown here is derived from an EMBL/GenBank/DDBJ whole genome shotgun (WGS) entry which is preliminary data.</text>
</comment>
<dbReference type="InterPro" id="IPR039425">
    <property type="entry name" value="RNA_pol_sigma-70-like"/>
</dbReference>
<dbReference type="InterPro" id="IPR013324">
    <property type="entry name" value="RNA_pol_sigma_r3/r4-like"/>
</dbReference>
<keyword evidence="2" id="KW-0805">Transcription regulation</keyword>
<organism evidence="7 8">
    <name type="scientific">Autumnicola lenta</name>
    <dbReference type="NCBI Taxonomy" id="3075593"/>
    <lineage>
        <taxon>Bacteria</taxon>
        <taxon>Pseudomonadati</taxon>
        <taxon>Bacteroidota</taxon>
        <taxon>Flavobacteriia</taxon>
        <taxon>Flavobacteriales</taxon>
        <taxon>Flavobacteriaceae</taxon>
        <taxon>Autumnicola</taxon>
    </lineage>
</organism>
<evidence type="ECO:0000313" key="8">
    <source>
        <dbReference type="Proteomes" id="UP001245285"/>
    </source>
</evidence>
<keyword evidence="3" id="KW-0731">Sigma factor</keyword>
<dbReference type="SUPFAM" id="SSF88946">
    <property type="entry name" value="Sigma2 domain of RNA polymerase sigma factors"/>
    <property type="match status" value="1"/>
</dbReference>
<dbReference type="CDD" id="cd06171">
    <property type="entry name" value="Sigma70_r4"/>
    <property type="match status" value="1"/>
</dbReference>
<dbReference type="InterPro" id="IPR013249">
    <property type="entry name" value="RNA_pol_sigma70_r4_t2"/>
</dbReference>
<gene>
    <name evidence="7" type="ORF">RM545_01610</name>
</gene>
<dbReference type="EMBL" id="JAVRHO010000002">
    <property type="protein sequence ID" value="MDT0645372.1"/>
    <property type="molecule type" value="Genomic_DNA"/>
</dbReference>
<dbReference type="InterPro" id="IPR014284">
    <property type="entry name" value="RNA_pol_sigma-70_dom"/>
</dbReference>
<dbReference type="SUPFAM" id="SSF88659">
    <property type="entry name" value="Sigma3 and sigma4 domains of RNA polymerase sigma factors"/>
    <property type="match status" value="1"/>
</dbReference>
<dbReference type="InterPro" id="IPR007627">
    <property type="entry name" value="RNA_pol_sigma70_r2"/>
</dbReference>
<accession>A0ABU3CGK7</accession>
<dbReference type="Gene3D" id="1.10.1740.10">
    <property type="match status" value="1"/>
</dbReference>
<dbReference type="Gene3D" id="1.10.10.10">
    <property type="entry name" value="Winged helix-like DNA-binding domain superfamily/Winged helix DNA-binding domain"/>
    <property type="match status" value="1"/>
</dbReference>
<feature type="domain" description="RNA polymerase sigma factor 70 region 4 type 2" evidence="6">
    <location>
        <begin position="116"/>
        <end position="164"/>
    </location>
</feature>
<dbReference type="RefSeq" id="WP_311493520.1">
    <property type="nucleotide sequence ID" value="NZ_JAVRHO010000002.1"/>
</dbReference>
<evidence type="ECO:0000256" key="3">
    <source>
        <dbReference type="ARBA" id="ARBA00023082"/>
    </source>
</evidence>
<dbReference type="Proteomes" id="UP001245285">
    <property type="component" value="Unassembled WGS sequence"/>
</dbReference>
<evidence type="ECO:0000256" key="2">
    <source>
        <dbReference type="ARBA" id="ARBA00023015"/>
    </source>
</evidence>
<feature type="domain" description="RNA polymerase sigma-70 region 2" evidence="5">
    <location>
        <begin position="22"/>
        <end position="88"/>
    </location>
</feature>
<dbReference type="InterPro" id="IPR013325">
    <property type="entry name" value="RNA_pol_sigma_r2"/>
</dbReference>
<dbReference type="Pfam" id="PF04542">
    <property type="entry name" value="Sigma70_r2"/>
    <property type="match status" value="1"/>
</dbReference>
<keyword evidence="4" id="KW-0804">Transcription</keyword>
<proteinExistence type="inferred from homology"/>